<dbReference type="PANTHER" id="PTHR46201">
    <property type="entry name" value="PHD FINGER PROTEIN MALE MEIOCYTE DEATH 1-RELATED"/>
    <property type="match status" value="1"/>
</dbReference>
<evidence type="ECO:0000313" key="9">
    <source>
        <dbReference type="EMBL" id="KAK1387082.1"/>
    </source>
</evidence>
<gene>
    <name evidence="9" type="ORF">POM88_015260</name>
</gene>
<feature type="domain" description="PTC1-like winged helix-turn-helix" evidence="8">
    <location>
        <begin position="321"/>
        <end position="404"/>
    </location>
</feature>
<comment type="caution">
    <text evidence="9">The sequence shown here is derived from an EMBL/GenBank/DDBJ whole genome shotgun (WGS) entry which is preliminary data.</text>
</comment>
<keyword evidence="4" id="KW-0805">Transcription regulation</keyword>
<feature type="domain" description="PHD-type" evidence="6">
    <location>
        <begin position="689"/>
        <end position="732"/>
    </location>
</feature>
<evidence type="ECO:0000256" key="4">
    <source>
        <dbReference type="ARBA" id="ARBA00023015"/>
    </source>
</evidence>
<proteinExistence type="predicted"/>
<dbReference type="Proteomes" id="UP001237642">
    <property type="component" value="Unassembled WGS sequence"/>
</dbReference>
<dbReference type="InterPro" id="IPR059080">
    <property type="entry name" value="WHD_PTC1"/>
</dbReference>
<evidence type="ECO:0000259" key="8">
    <source>
        <dbReference type="Pfam" id="PF25874"/>
    </source>
</evidence>
<dbReference type="InterPro" id="IPR013083">
    <property type="entry name" value="Znf_RING/FYVE/PHD"/>
</dbReference>
<reference evidence="9" key="1">
    <citation type="submission" date="2023-02" db="EMBL/GenBank/DDBJ databases">
        <title>Genome of toxic invasive species Heracleum sosnowskyi carries increased number of genes despite the absence of recent whole-genome duplications.</title>
        <authorList>
            <person name="Schelkunov M."/>
            <person name="Shtratnikova V."/>
            <person name="Makarenko M."/>
            <person name="Klepikova A."/>
            <person name="Omelchenko D."/>
            <person name="Novikova G."/>
            <person name="Obukhova E."/>
            <person name="Bogdanov V."/>
            <person name="Penin A."/>
            <person name="Logacheva M."/>
        </authorList>
    </citation>
    <scope>NUCLEOTIDE SEQUENCE</scope>
    <source>
        <strain evidence="9">Hsosn_3</strain>
        <tissue evidence="9">Leaf</tissue>
    </source>
</reference>
<protein>
    <submittedName>
        <fullName evidence="9">PHD-type domain-containing protein</fullName>
    </submittedName>
</protein>
<dbReference type="InterPro" id="IPR019787">
    <property type="entry name" value="Znf_PHD-finger"/>
</dbReference>
<organism evidence="9 10">
    <name type="scientific">Heracleum sosnowskyi</name>
    <dbReference type="NCBI Taxonomy" id="360622"/>
    <lineage>
        <taxon>Eukaryota</taxon>
        <taxon>Viridiplantae</taxon>
        <taxon>Streptophyta</taxon>
        <taxon>Embryophyta</taxon>
        <taxon>Tracheophyta</taxon>
        <taxon>Spermatophyta</taxon>
        <taxon>Magnoliopsida</taxon>
        <taxon>eudicotyledons</taxon>
        <taxon>Gunneridae</taxon>
        <taxon>Pentapetalae</taxon>
        <taxon>asterids</taxon>
        <taxon>campanulids</taxon>
        <taxon>Apiales</taxon>
        <taxon>Apiaceae</taxon>
        <taxon>Apioideae</taxon>
        <taxon>apioid superclade</taxon>
        <taxon>Tordylieae</taxon>
        <taxon>Tordyliinae</taxon>
        <taxon>Heracleum</taxon>
    </lineage>
</organism>
<name>A0AAD8IJU1_9APIA</name>
<dbReference type="Pfam" id="PF25565">
    <property type="entry name" value="Ubiquitin_At1g33420"/>
    <property type="match status" value="1"/>
</dbReference>
<dbReference type="AlphaFoldDB" id="A0AAD8IJU1"/>
<evidence type="ECO:0000256" key="1">
    <source>
        <dbReference type="ARBA" id="ARBA00022723"/>
    </source>
</evidence>
<evidence type="ECO:0000256" key="2">
    <source>
        <dbReference type="ARBA" id="ARBA00022771"/>
    </source>
</evidence>
<dbReference type="Gene3D" id="3.30.40.10">
    <property type="entry name" value="Zinc/RING finger domain, C3HC4 (zinc finger)"/>
    <property type="match status" value="1"/>
</dbReference>
<sequence length="771" mass="87787">MERRVIEACKSRKRKRRVWGFKSFGSGLKKGFRENMKMFLSEFMEVDKYSVCGLPVWSCLFDGDEGVFGVFVVEEMAQHSLLPFCNHCKFIGWGHHFVSKRRYHIIIPSYDSLNKPLKGDVLANRNHLLHALIHCNGYGHLLSINTSDDDDSNSLHGIDLMDFWDRLCTILQIRKVSLHDYSRKKALDLRLLHGVAYGTTWFGKWGYKFGHGSFGVTEDKYDRALQFFRTLRLNKIISDFKDTVRGRKIEQLVKSYRQVSEAPLGTISDLLQFVLSFVSKTPIQRKAALPSSTRAYHSDGNEIEKPISLSTFVSLANIDCRWPAKRIEYTVYVIVNLLNENRANADDKSSMTRQEVRAGVRSCIGDTGLIDYVLKSISCVAVDDQIVSRFINPLTKMYEFKIHDKVEEEDISAKESSTFASLLARVDSRWSKQKLEHAAKVIVNILRVNRAMVTGSGAMSGQELRDRARQCIGDTGLIDFVLKSVKSYSMIGNQIISRVKNPATRLIEFAIRDENVVDSTTVIAHPPGLNVYGDVLFLYRNVLLGYPEWDPVSIATQVILDSKQFVKEWVYDDEEIDHFMTLTCRVLPSFDELETELTRQLCPGEVVIVPSEMTVGELKLVAQCALRDTYCLMKDFVVTQIGGLKGIEEGLMLSCAVHHGAQVWIRGTGLDLETRLRYEGGPDDGKVDCVCGTKRDDGERMVACDVCHVWQHTRCRGIDDDDESSPALFLCYKAFKSKFVKARKEYSEIVKSMKMMKELMILMENWDEDDP</sequence>
<keyword evidence="10" id="KW-1185">Reference proteome</keyword>
<dbReference type="EMBL" id="JAUIZM010000004">
    <property type="protein sequence ID" value="KAK1387082.1"/>
    <property type="molecule type" value="Genomic_DNA"/>
</dbReference>
<dbReference type="InterPro" id="IPR057765">
    <property type="entry name" value="MS1-like_ubiquitin"/>
</dbReference>
<dbReference type="InterPro" id="IPR058054">
    <property type="entry name" value="Znf_MS1-like"/>
</dbReference>
<dbReference type="SUPFAM" id="SSF57903">
    <property type="entry name" value="FYVE/PHD zinc finger"/>
    <property type="match status" value="1"/>
</dbReference>
<keyword evidence="3" id="KW-0862">Zinc</keyword>
<dbReference type="GO" id="GO:0008270">
    <property type="term" value="F:zinc ion binding"/>
    <property type="evidence" value="ECO:0007669"/>
    <property type="project" value="UniProtKB-KW"/>
</dbReference>
<feature type="domain" description="PTC1-like winged helix-turn-helix" evidence="8">
    <location>
        <begin position="429"/>
        <end position="513"/>
    </location>
</feature>
<dbReference type="InterPro" id="IPR011011">
    <property type="entry name" value="Znf_FYVE_PHD"/>
</dbReference>
<evidence type="ECO:0000256" key="5">
    <source>
        <dbReference type="ARBA" id="ARBA00023163"/>
    </source>
</evidence>
<evidence type="ECO:0000259" key="7">
    <source>
        <dbReference type="Pfam" id="PF25565"/>
    </source>
</evidence>
<keyword evidence="5" id="KW-0804">Transcription</keyword>
<evidence type="ECO:0000256" key="3">
    <source>
        <dbReference type="ARBA" id="ARBA00022833"/>
    </source>
</evidence>
<evidence type="ECO:0000259" key="6">
    <source>
        <dbReference type="Pfam" id="PF00628"/>
    </source>
</evidence>
<reference evidence="9" key="2">
    <citation type="submission" date="2023-05" db="EMBL/GenBank/DDBJ databases">
        <authorList>
            <person name="Schelkunov M.I."/>
        </authorList>
    </citation>
    <scope>NUCLEOTIDE SEQUENCE</scope>
    <source>
        <strain evidence="9">Hsosn_3</strain>
        <tissue evidence="9">Leaf</tissue>
    </source>
</reference>
<dbReference type="CDD" id="cd15556">
    <property type="entry name" value="PHD_MMD1_like"/>
    <property type="match status" value="1"/>
</dbReference>
<feature type="domain" description="PHD finger protein MALE STERILITY 1-like ubiquitin-like" evidence="7">
    <location>
        <begin position="578"/>
        <end position="669"/>
    </location>
</feature>
<keyword evidence="1" id="KW-0479">Metal-binding</keyword>
<keyword evidence="2" id="KW-0863">Zinc-finger</keyword>
<evidence type="ECO:0000313" key="10">
    <source>
        <dbReference type="Proteomes" id="UP001237642"/>
    </source>
</evidence>
<accession>A0AAD8IJU1</accession>
<dbReference type="PANTHER" id="PTHR46201:SF8">
    <property type="entry name" value="CHROMATIN REGULATOR PHD FAMILY"/>
    <property type="match status" value="1"/>
</dbReference>
<dbReference type="Pfam" id="PF00628">
    <property type="entry name" value="PHD"/>
    <property type="match status" value="1"/>
</dbReference>
<dbReference type="Pfam" id="PF25874">
    <property type="entry name" value="WHD_plant_repro"/>
    <property type="match status" value="2"/>
</dbReference>